<evidence type="ECO:0000256" key="9">
    <source>
        <dbReference type="SAM" id="MobiDB-lite"/>
    </source>
</evidence>
<comment type="caution">
    <text evidence="8">Lacks conserved residue(s) required for the propagation of feature annotation.</text>
</comment>
<feature type="transmembrane region" description="Helical" evidence="8">
    <location>
        <begin position="95"/>
        <end position="114"/>
    </location>
</feature>
<keyword evidence="6 8" id="KW-1133">Transmembrane helix</keyword>
<keyword evidence="12" id="KW-1185">Reference proteome</keyword>
<evidence type="ECO:0000256" key="6">
    <source>
        <dbReference type="ARBA" id="ARBA00022989"/>
    </source>
</evidence>
<dbReference type="PANTHER" id="PTHR33573:SF57">
    <property type="entry name" value="CASP-LIKE PROTEIN 4B1"/>
    <property type="match status" value="1"/>
</dbReference>
<evidence type="ECO:0000256" key="2">
    <source>
        <dbReference type="ARBA" id="ARBA00007651"/>
    </source>
</evidence>
<accession>A0A843XM94</accession>
<evidence type="ECO:0000256" key="1">
    <source>
        <dbReference type="ARBA" id="ARBA00004651"/>
    </source>
</evidence>
<evidence type="ECO:0000313" key="12">
    <source>
        <dbReference type="Proteomes" id="UP000652761"/>
    </source>
</evidence>
<evidence type="ECO:0000313" key="11">
    <source>
        <dbReference type="EMBL" id="MQM20908.1"/>
    </source>
</evidence>
<dbReference type="PANTHER" id="PTHR33573">
    <property type="entry name" value="CASP-LIKE PROTEIN 4A4"/>
    <property type="match status" value="1"/>
</dbReference>
<feature type="region of interest" description="Disordered" evidence="9">
    <location>
        <begin position="1"/>
        <end position="21"/>
    </location>
</feature>
<keyword evidence="5 8" id="KW-0812">Transmembrane</keyword>
<evidence type="ECO:0000259" key="10">
    <source>
        <dbReference type="Pfam" id="PF04535"/>
    </source>
</evidence>
<gene>
    <name evidence="11" type="ORF">Taro_053938</name>
</gene>
<evidence type="ECO:0000256" key="5">
    <source>
        <dbReference type="ARBA" id="ARBA00022692"/>
    </source>
</evidence>
<dbReference type="GO" id="GO:0005886">
    <property type="term" value="C:plasma membrane"/>
    <property type="evidence" value="ECO:0007669"/>
    <property type="project" value="UniProtKB-SubCell"/>
</dbReference>
<dbReference type="OrthoDB" id="1924823at2759"/>
<dbReference type="EMBL" id="NMUH01010354">
    <property type="protein sequence ID" value="MQM20908.1"/>
    <property type="molecule type" value="Genomic_DNA"/>
</dbReference>
<proteinExistence type="inferred from homology"/>
<sequence>MAFTAGDGKAEADPATTAAATAVPPVAEVRSADVENPPSDTAVASAVERWRREDLLDKAALVLRGLGCLFSALAFVVMASNSHGDWQEFDKYEEYRYLVAISSLAFLYAGAQVVRRALILAGRRDVLSRRAGTTADFAGDQIII</sequence>
<dbReference type="Proteomes" id="UP000652761">
    <property type="component" value="Unassembled WGS sequence"/>
</dbReference>
<keyword evidence="7 8" id="KW-0472">Membrane</keyword>
<evidence type="ECO:0000256" key="7">
    <source>
        <dbReference type="ARBA" id="ARBA00023136"/>
    </source>
</evidence>
<comment type="similarity">
    <text evidence="2 8">Belongs to the Casparian strip membrane proteins (CASP) family.</text>
</comment>
<comment type="subcellular location">
    <subcellularLocation>
        <location evidence="1 8">Cell membrane</location>
        <topology evidence="1 8">Multi-pass membrane protein</topology>
    </subcellularLocation>
</comment>
<dbReference type="InterPro" id="IPR006702">
    <property type="entry name" value="CASP_dom"/>
</dbReference>
<organism evidence="11 12">
    <name type="scientific">Colocasia esculenta</name>
    <name type="common">Wild taro</name>
    <name type="synonym">Arum esculentum</name>
    <dbReference type="NCBI Taxonomy" id="4460"/>
    <lineage>
        <taxon>Eukaryota</taxon>
        <taxon>Viridiplantae</taxon>
        <taxon>Streptophyta</taxon>
        <taxon>Embryophyta</taxon>
        <taxon>Tracheophyta</taxon>
        <taxon>Spermatophyta</taxon>
        <taxon>Magnoliopsida</taxon>
        <taxon>Liliopsida</taxon>
        <taxon>Araceae</taxon>
        <taxon>Aroideae</taxon>
        <taxon>Colocasieae</taxon>
        <taxon>Colocasia</taxon>
    </lineage>
</organism>
<dbReference type="AlphaFoldDB" id="A0A843XM94"/>
<dbReference type="Pfam" id="PF04535">
    <property type="entry name" value="CASP_dom"/>
    <property type="match status" value="1"/>
</dbReference>
<keyword evidence="4 8" id="KW-1003">Cell membrane</keyword>
<feature type="domain" description="Casparian strip membrane protein" evidence="10">
    <location>
        <begin position="55"/>
        <end position="143"/>
    </location>
</feature>
<comment type="subunit">
    <text evidence="3 8">Homodimer and heterodimers.</text>
</comment>
<comment type="caution">
    <text evidence="11">The sequence shown here is derived from an EMBL/GenBank/DDBJ whole genome shotgun (WGS) entry which is preliminary data.</text>
</comment>
<evidence type="ECO:0000256" key="4">
    <source>
        <dbReference type="ARBA" id="ARBA00022475"/>
    </source>
</evidence>
<evidence type="ECO:0000256" key="3">
    <source>
        <dbReference type="ARBA" id="ARBA00011489"/>
    </source>
</evidence>
<reference evidence="11" key="1">
    <citation type="submission" date="2017-07" db="EMBL/GenBank/DDBJ databases">
        <title>Taro Niue Genome Assembly and Annotation.</title>
        <authorList>
            <person name="Atibalentja N."/>
            <person name="Keating K."/>
            <person name="Fields C.J."/>
        </authorList>
    </citation>
    <scope>NUCLEOTIDE SEQUENCE</scope>
    <source>
        <strain evidence="11">Niue_2</strain>
        <tissue evidence="11">Leaf</tissue>
    </source>
</reference>
<feature type="transmembrane region" description="Helical" evidence="8">
    <location>
        <begin position="61"/>
        <end position="80"/>
    </location>
</feature>
<name>A0A843XM94_COLES</name>
<protein>
    <recommendedName>
        <fullName evidence="8">CASP-like protein</fullName>
    </recommendedName>
</protein>
<evidence type="ECO:0000256" key="8">
    <source>
        <dbReference type="RuleBase" id="RU361233"/>
    </source>
</evidence>